<protein>
    <submittedName>
        <fullName evidence="1">Uncharacterized protein</fullName>
    </submittedName>
</protein>
<name>A0A9P6EXX1_9FUNG</name>
<proteinExistence type="predicted"/>
<dbReference type="EMBL" id="JAAAXW010000354">
    <property type="protein sequence ID" value="KAF9537884.1"/>
    <property type="molecule type" value="Genomic_DNA"/>
</dbReference>
<dbReference type="Proteomes" id="UP000723463">
    <property type="component" value="Unassembled WGS sequence"/>
</dbReference>
<accession>A0A9P6EXX1</accession>
<gene>
    <name evidence="1" type="ORF">EC957_007549</name>
</gene>
<reference evidence="1" key="1">
    <citation type="journal article" date="2020" name="Fungal Divers.">
        <title>Resolving the Mortierellaceae phylogeny through synthesis of multi-gene phylogenetics and phylogenomics.</title>
        <authorList>
            <person name="Vandepol N."/>
            <person name="Liber J."/>
            <person name="Desiro A."/>
            <person name="Na H."/>
            <person name="Kennedy M."/>
            <person name="Barry K."/>
            <person name="Grigoriev I.V."/>
            <person name="Miller A.N."/>
            <person name="O'Donnell K."/>
            <person name="Stajich J.E."/>
            <person name="Bonito G."/>
        </authorList>
    </citation>
    <scope>NUCLEOTIDE SEQUENCE</scope>
    <source>
        <strain evidence="1">NRRL 2591</strain>
    </source>
</reference>
<evidence type="ECO:0000313" key="1">
    <source>
        <dbReference type="EMBL" id="KAF9537884.1"/>
    </source>
</evidence>
<sequence length="117" mass="13652">KNRYLLREDRLVTCFDTTKSYRSKFAFNPIYRIENRFPALQSILDKFGVSSIKEISVWGIDPARSTRQQFIGSCGPISLQLTPMWRRMMTLNRNTNATTKHPPTASSLLVWKPRIWS</sequence>
<evidence type="ECO:0000313" key="2">
    <source>
        <dbReference type="Proteomes" id="UP000723463"/>
    </source>
</evidence>
<dbReference type="AlphaFoldDB" id="A0A9P6EXX1"/>
<organism evidence="1 2">
    <name type="scientific">Mortierella hygrophila</name>
    <dbReference type="NCBI Taxonomy" id="979708"/>
    <lineage>
        <taxon>Eukaryota</taxon>
        <taxon>Fungi</taxon>
        <taxon>Fungi incertae sedis</taxon>
        <taxon>Mucoromycota</taxon>
        <taxon>Mortierellomycotina</taxon>
        <taxon>Mortierellomycetes</taxon>
        <taxon>Mortierellales</taxon>
        <taxon>Mortierellaceae</taxon>
        <taxon>Mortierella</taxon>
    </lineage>
</organism>
<feature type="non-terminal residue" evidence="1">
    <location>
        <position position="1"/>
    </location>
</feature>
<keyword evidence="2" id="KW-1185">Reference proteome</keyword>
<comment type="caution">
    <text evidence="1">The sequence shown here is derived from an EMBL/GenBank/DDBJ whole genome shotgun (WGS) entry which is preliminary data.</text>
</comment>